<dbReference type="PANTHER" id="PTHR33744:SF1">
    <property type="entry name" value="DNA-BINDING TRANSCRIPTIONAL ACTIVATOR ADER"/>
    <property type="match status" value="1"/>
</dbReference>
<sequence>MNIEEAQTVQTDLLKIIAEGAGVAGIVNILAKATELPVVVTNEFYKVLGSSHEDYPRNSFVRSCINGTEKNPGLCQIKLEQSIKLAYVFPSYIKNETLGFLYIFSDASDRMDIKDFGKIASLVLTVQLTKDKELLLTEKRYVDAFLFDLLYGNIESGEDILARGELWGWDLSRPQCVLVFELDDYDYFTEDKNLLEILIESVRFVMKEMGEKPILTKKKGEVIAILFKTKGSKHEQREYMKLVVDKIQSLAQQRIPARVLRLGIGRIYENPNEIFRSYQEAKVALELGKLMHSRLRTPFFEYLGLARILYNHDRQELAELYQETLGELERYDSAHNTELMKTLENFLSHRCDLKETAKTSYIHPNTLRYRLKKIQEILDLDFDDFDTKLNLMVAFKIKHLKVSDIDE</sequence>
<evidence type="ECO:0000259" key="3">
    <source>
        <dbReference type="Pfam" id="PF17853"/>
    </source>
</evidence>
<feature type="domain" description="CdaR GGDEF-like" evidence="3">
    <location>
        <begin position="153"/>
        <end position="287"/>
    </location>
</feature>
<dbReference type="EMBL" id="SPQQ01000008">
    <property type="protein sequence ID" value="TGE36307.1"/>
    <property type="molecule type" value="Genomic_DNA"/>
</dbReference>
<dbReference type="InterPro" id="IPR051448">
    <property type="entry name" value="CdaR-like_regulators"/>
</dbReference>
<keyword evidence="5" id="KW-1185">Reference proteome</keyword>
<comment type="caution">
    <text evidence="4">The sequence shown here is derived from an EMBL/GenBank/DDBJ whole genome shotgun (WGS) entry which is preliminary data.</text>
</comment>
<comment type="similarity">
    <text evidence="1">Belongs to the CdaR family.</text>
</comment>
<dbReference type="InterPro" id="IPR025736">
    <property type="entry name" value="PucR_C-HTH_dom"/>
</dbReference>
<dbReference type="OrthoDB" id="143422at2"/>
<dbReference type="AlphaFoldDB" id="A0A4Z0R2T8"/>
<name>A0A4Z0R2T8_9FIRM</name>
<dbReference type="RefSeq" id="WP_135550113.1">
    <property type="nucleotide sequence ID" value="NZ_SPQQ01000008.1"/>
</dbReference>
<dbReference type="Pfam" id="PF17853">
    <property type="entry name" value="GGDEF_2"/>
    <property type="match status" value="1"/>
</dbReference>
<evidence type="ECO:0000313" key="4">
    <source>
        <dbReference type="EMBL" id="TGE36307.1"/>
    </source>
</evidence>
<dbReference type="Pfam" id="PF13556">
    <property type="entry name" value="HTH_30"/>
    <property type="match status" value="1"/>
</dbReference>
<protein>
    <submittedName>
        <fullName evidence="4">Sugar diacid utilization regulator</fullName>
    </submittedName>
</protein>
<dbReference type="Proteomes" id="UP000298460">
    <property type="component" value="Unassembled WGS sequence"/>
</dbReference>
<dbReference type="InterPro" id="IPR042070">
    <property type="entry name" value="PucR_C-HTH_sf"/>
</dbReference>
<feature type="domain" description="PucR C-terminal helix-turn-helix" evidence="2">
    <location>
        <begin position="339"/>
        <end position="397"/>
    </location>
</feature>
<accession>A0A4Z0R2T8</accession>
<dbReference type="Gene3D" id="1.10.10.2840">
    <property type="entry name" value="PucR C-terminal helix-turn-helix domain"/>
    <property type="match status" value="1"/>
</dbReference>
<proteinExistence type="inferred from homology"/>
<reference evidence="4 5" key="1">
    <citation type="submission" date="2019-03" db="EMBL/GenBank/DDBJ databases">
        <title>Draft Genome Sequence of Desulfosporosinus fructosivorans Strain 63.6F, Isolated from Marine Sediment in the Baltic Sea.</title>
        <authorList>
            <person name="Hausmann B."/>
            <person name="Vandieken V."/>
            <person name="Pjevac P."/>
            <person name="Schreck K."/>
            <person name="Herbold C.W."/>
            <person name="Loy A."/>
        </authorList>
    </citation>
    <scope>NUCLEOTIDE SEQUENCE [LARGE SCALE GENOMIC DNA]</scope>
    <source>
        <strain evidence="4 5">63.6F</strain>
    </source>
</reference>
<evidence type="ECO:0000259" key="2">
    <source>
        <dbReference type="Pfam" id="PF13556"/>
    </source>
</evidence>
<organism evidence="4 5">
    <name type="scientific">Desulfosporosinus fructosivorans</name>
    <dbReference type="NCBI Taxonomy" id="2018669"/>
    <lineage>
        <taxon>Bacteria</taxon>
        <taxon>Bacillati</taxon>
        <taxon>Bacillota</taxon>
        <taxon>Clostridia</taxon>
        <taxon>Eubacteriales</taxon>
        <taxon>Desulfitobacteriaceae</taxon>
        <taxon>Desulfosporosinus</taxon>
    </lineage>
</organism>
<dbReference type="InterPro" id="IPR041522">
    <property type="entry name" value="CdaR_GGDEF"/>
</dbReference>
<dbReference type="PANTHER" id="PTHR33744">
    <property type="entry name" value="CARBOHYDRATE DIACID REGULATOR"/>
    <property type="match status" value="1"/>
</dbReference>
<evidence type="ECO:0000256" key="1">
    <source>
        <dbReference type="ARBA" id="ARBA00006754"/>
    </source>
</evidence>
<evidence type="ECO:0000313" key="5">
    <source>
        <dbReference type="Proteomes" id="UP000298460"/>
    </source>
</evidence>
<gene>
    <name evidence="4" type="ORF">E4K67_20460</name>
</gene>